<dbReference type="InterPro" id="IPR027434">
    <property type="entry name" value="Homing_endonucl"/>
</dbReference>
<dbReference type="SUPFAM" id="SSF51294">
    <property type="entry name" value="Hedgehog/intein (Hint) domain"/>
    <property type="match status" value="1"/>
</dbReference>
<dbReference type="Gene3D" id="2.170.16.10">
    <property type="entry name" value="Hedgehog/Intein (Hint) domain"/>
    <property type="match status" value="1"/>
</dbReference>
<feature type="domain" description="Hint" evidence="3">
    <location>
        <begin position="131"/>
        <end position="238"/>
    </location>
</feature>
<sequence>AKLLDPDQSTPLNWKVRQAMGVLAEPYWLTVLSMAGWEIDLPNETFSCGPHMIAHPDAVLDTNFLVELKSISGWGYRKLIESVNGVFGVERGHFTQAQLYMYAADKEWCLYLSFPADAGLLQSIMRQKKKYGCVAPGEKILTADLRWTPIEQIKMGDKIIGFDNTIMGPPNSKRRFRITTVTYAQPLIKTCSRIIFSDGTEIIASDDHPWFTENRSIGYSRWRTTDQLNKKRETGIKRIIPTWDIPHTYEAGWLAGFFDGEGNLFQNSHGVTLTAIQKPGVVMNRALSYLKDLKVETRFYKHSDGTNKLMVRGGNSGPLKFLGRIRPARLLQNLKLSNLGAIRSAEPLLHVKKVTSVGKQTVIGLSTDSETYIVEGFGAHNSHYNLEPVYFEWIHRDENAIRVALDRAETIVQDIAGDTPPIREFKGFEYNINGSRAYPCGFCLHLGRCSESAGTYEESIHFAR</sequence>
<accession>A0A0F9DM37</accession>
<evidence type="ECO:0000256" key="1">
    <source>
        <dbReference type="ARBA" id="ARBA00022813"/>
    </source>
</evidence>
<keyword evidence="2" id="KW-0651">Protein splicing</keyword>
<dbReference type="InterPro" id="IPR006141">
    <property type="entry name" value="Intein_N"/>
</dbReference>
<comment type="caution">
    <text evidence="4">The sequence shown here is derived from an EMBL/GenBank/DDBJ whole genome shotgun (WGS) entry which is preliminary data.</text>
</comment>
<dbReference type="InterPro" id="IPR036844">
    <property type="entry name" value="Hint_dom_sf"/>
</dbReference>
<keyword evidence="1" id="KW-0068">Autocatalytic cleavage</keyword>
<evidence type="ECO:0000313" key="4">
    <source>
        <dbReference type="EMBL" id="KKL18751.1"/>
    </source>
</evidence>
<dbReference type="CDD" id="cd00081">
    <property type="entry name" value="Hint"/>
    <property type="match status" value="1"/>
</dbReference>
<protein>
    <recommendedName>
        <fullName evidence="3">Hint domain-containing protein</fullName>
    </recommendedName>
</protein>
<evidence type="ECO:0000256" key="2">
    <source>
        <dbReference type="ARBA" id="ARBA00023000"/>
    </source>
</evidence>
<dbReference type="SUPFAM" id="SSF55608">
    <property type="entry name" value="Homing endonucleases"/>
    <property type="match status" value="1"/>
</dbReference>
<dbReference type="PROSITE" id="PS50817">
    <property type="entry name" value="INTEIN_N_TER"/>
    <property type="match status" value="1"/>
</dbReference>
<evidence type="ECO:0000259" key="3">
    <source>
        <dbReference type="SMART" id="SM00306"/>
    </source>
</evidence>
<organism evidence="4">
    <name type="scientific">marine sediment metagenome</name>
    <dbReference type="NCBI Taxonomy" id="412755"/>
    <lineage>
        <taxon>unclassified sequences</taxon>
        <taxon>metagenomes</taxon>
        <taxon>ecological metagenomes</taxon>
    </lineage>
</organism>
<feature type="non-terminal residue" evidence="4">
    <location>
        <position position="1"/>
    </location>
</feature>
<dbReference type="AlphaFoldDB" id="A0A0F9DM37"/>
<name>A0A0F9DM37_9ZZZZ</name>
<dbReference type="InterPro" id="IPR011604">
    <property type="entry name" value="PDDEXK-like_dom_sf"/>
</dbReference>
<dbReference type="InterPro" id="IPR003587">
    <property type="entry name" value="Hint_dom_N"/>
</dbReference>
<gene>
    <name evidence="4" type="ORF">LCGC14_2472390</name>
</gene>
<reference evidence="4" key="1">
    <citation type="journal article" date="2015" name="Nature">
        <title>Complex archaea that bridge the gap between prokaryotes and eukaryotes.</title>
        <authorList>
            <person name="Spang A."/>
            <person name="Saw J.H."/>
            <person name="Jorgensen S.L."/>
            <person name="Zaremba-Niedzwiedzka K."/>
            <person name="Martijn J."/>
            <person name="Lind A.E."/>
            <person name="van Eijk R."/>
            <person name="Schleper C."/>
            <person name="Guy L."/>
            <person name="Ettema T.J."/>
        </authorList>
    </citation>
    <scope>NUCLEOTIDE SEQUENCE</scope>
</reference>
<dbReference type="SMART" id="SM00306">
    <property type="entry name" value="HintN"/>
    <property type="match status" value="1"/>
</dbReference>
<dbReference type="Gene3D" id="3.90.320.10">
    <property type="match status" value="1"/>
</dbReference>
<dbReference type="EMBL" id="LAZR01038751">
    <property type="protein sequence ID" value="KKL18751.1"/>
    <property type="molecule type" value="Genomic_DNA"/>
</dbReference>
<proteinExistence type="predicted"/>
<dbReference type="GO" id="GO:0016539">
    <property type="term" value="P:intein-mediated protein splicing"/>
    <property type="evidence" value="ECO:0007669"/>
    <property type="project" value="InterPro"/>
</dbReference>